<keyword evidence="5 7" id="KW-0472">Membrane</keyword>
<evidence type="ECO:0000256" key="3">
    <source>
        <dbReference type="ARBA" id="ARBA00022692"/>
    </source>
</evidence>
<comment type="similarity">
    <text evidence="2">Belongs to the drug/metabolite transporter (DMT) superfamily. Plant drug/metabolite exporter (P-DME) (TC 2.A.7.4) family.</text>
</comment>
<dbReference type="OrthoDB" id="306876at2759"/>
<feature type="compositionally biased region" description="Polar residues" evidence="6">
    <location>
        <begin position="36"/>
        <end position="45"/>
    </location>
</feature>
<evidence type="ECO:0000256" key="7">
    <source>
        <dbReference type="SAM" id="Phobius"/>
    </source>
</evidence>
<feature type="transmembrane region" description="Helical" evidence="7">
    <location>
        <begin position="131"/>
        <end position="153"/>
    </location>
</feature>
<sequence>MKTMQSSKSFSEESQNFQSNRFNRSQITELGFSPLEQANMSSSDPVNGGGGEGGDRELADAHVVELVAASTAGDSISEEQIMPLLKKPKINIFSVSYPRRKPNKEQVTRLAETEISPFTQFFMWAWSGSRYSGLLCMALSSIIYCIMEVLSDIFSVQSIPLFEITSTRCTIIAILSFMWLGRNGQPTFGPTNVRNLLVSRALMGYLSLLSFIYCIQRLPLSQAIILSFTTPIMASIAARIILREKLKIAEIGGLACSFFGVLFIFRPMFTTQGGLAKAAEASDSYVLGSQHIYVVFSGLFSSVTGGISYCLIRAGAKASDHPVVTVFSFGLLASPASVICTFAFEDFVLPNLYSFVLMVALGVLAFVAEIFLARGLQLEKTSRVTNIQYLEAALSQLWAIGSSKFAPSFGRLVGCSLILVSAFCTMSIDPEKDIE</sequence>
<feature type="compositionally biased region" description="Polar residues" evidence="6">
    <location>
        <begin position="1"/>
        <end position="28"/>
    </location>
</feature>
<dbReference type="Pfam" id="PF00892">
    <property type="entry name" value="EamA"/>
    <property type="match status" value="1"/>
</dbReference>
<evidence type="ECO:0000256" key="2">
    <source>
        <dbReference type="ARBA" id="ARBA00007635"/>
    </source>
</evidence>
<evidence type="ECO:0000256" key="4">
    <source>
        <dbReference type="ARBA" id="ARBA00022989"/>
    </source>
</evidence>
<dbReference type="GO" id="GO:0016020">
    <property type="term" value="C:membrane"/>
    <property type="evidence" value="ECO:0007669"/>
    <property type="project" value="UniProtKB-SubCell"/>
</dbReference>
<dbReference type="OMA" id="TQMALIG"/>
<evidence type="ECO:0000256" key="5">
    <source>
        <dbReference type="ARBA" id="ARBA00023136"/>
    </source>
</evidence>
<feature type="transmembrane region" description="Helical" evidence="7">
    <location>
        <begin position="292"/>
        <end position="312"/>
    </location>
</feature>
<feature type="transmembrane region" description="Helical" evidence="7">
    <location>
        <begin position="350"/>
        <end position="373"/>
    </location>
</feature>
<comment type="subcellular location">
    <subcellularLocation>
        <location evidence="1">Membrane</location>
        <topology evidence="1">Multi-pass membrane protein</topology>
    </subcellularLocation>
</comment>
<reference evidence="10" key="2">
    <citation type="journal article" date="2018" name="BMC Genomics">
        <title>A manually annotated Actinidia chinensis var. chinensis (kiwifruit) genome highlights the challenges associated with draft genomes and gene prediction in plants.</title>
        <authorList>
            <person name="Pilkington S.M."/>
            <person name="Crowhurst R."/>
            <person name="Hilario E."/>
            <person name="Nardozza S."/>
            <person name="Fraser L."/>
            <person name="Peng Y."/>
            <person name="Gunaseelan K."/>
            <person name="Simpson R."/>
            <person name="Tahir J."/>
            <person name="Deroles S.C."/>
            <person name="Templeton K."/>
            <person name="Luo Z."/>
            <person name="Davy M."/>
            <person name="Cheng C."/>
            <person name="McNeilage M."/>
            <person name="Scaglione D."/>
            <person name="Liu Y."/>
            <person name="Zhang Q."/>
            <person name="Datson P."/>
            <person name="De Silva N."/>
            <person name="Gardiner S.E."/>
            <person name="Bassett H."/>
            <person name="Chagne D."/>
            <person name="McCallum J."/>
            <person name="Dzierzon H."/>
            <person name="Deng C."/>
            <person name="Wang Y.Y."/>
            <person name="Barron L."/>
            <person name="Manako K."/>
            <person name="Bowen J."/>
            <person name="Foster T.M."/>
            <person name="Erridge Z.A."/>
            <person name="Tiffin H."/>
            <person name="Waite C.N."/>
            <person name="Davies K.M."/>
            <person name="Grierson E.P."/>
            <person name="Laing W.A."/>
            <person name="Kirk R."/>
            <person name="Chen X."/>
            <person name="Wood M."/>
            <person name="Montefiori M."/>
            <person name="Brummell D.A."/>
            <person name="Schwinn K.E."/>
            <person name="Catanach A."/>
            <person name="Fullerton C."/>
            <person name="Li D."/>
            <person name="Meiyalaghan S."/>
            <person name="Nieuwenhuizen N."/>
            <person name="Read N."/>
            <person name="Prakash R."/>
            <person name="Hunter D."/>
            <person name="Zhang H."/>
            <person name="McKenzie M."/>
            <person name="Knabel M."/>
            <person name="Harris A."/>
            <person name="Allan A.C."/>
            <person name="Gleave A."/>
            <person name="Chen A."/>
            <person name="Janssen B.J."/>
            <person name="Plunkett B."/>
            <person name="Ampomah-Dwamena C."/>
            <person name="Voogd C."/>
            <person name="Leif D."/>
            <person name="Lafferty D."/>
            <person name="Souleyre E.J.F."/>
            <person name="Varkonyi-Gasic E."/>
            <person name="Gambi F."/>
            <person name="Hanley J."/>
            <person name="Yao J.L."/>
            <person name="Cheung J."/>
            <person name="David K.M."/>
            <person name="Warren B."/>
            <person name="Marsh K."/>
            <person name="Snowden K.C."/>
            <person name="Lin-Wang K."/>
            <person name="Brian L."/>
            <person name="Martinez-Sanchez M."/>
            <person name="Wang M."/>
            <person name="Ileperuma N."/>
            <person name="Macnee N."/>
            <person name="Campin R."/>
            <person name="McAtee P."/>
            <person name="Drummond R.S.M."/>
            <person name="Espley R.V."/>
            <person name="Ireland H.S."/>
            <person name="Wu R."/>
            <person name="Atkinson R.G."/>
            <person name="Karunairetnam S."/>
            <person name="Bulley S."/>
            <person name="Chunkath S."/>
            <person name="Hanley Z."/>
            <person name="Storey R."/>
            <person name="Thrimawithana A.H."/>
            <person name="Thomson S."/>
            <person name="David C."/>
            <person name="Testolin R."/>
            <person name="Huang H."/>
            <person name="Hellens R.P."/>
            <person name="Schaffer R.J."/>
        </authorList>
    </citation>
    <scope>NUCLEOTIDE SEQUENCE [LARGE SCALE GENOMIC DNA]</scope>
    <source>
        <strain evidence="10">cv. Red5</strain>
    </source>
</reference>
<feature type="transmembrane region" description="Helical" evidence="7">
    <location>
        <begin position="159"/>
        <end position="180"/>
    </location>
</feature>
<dbReference type="FunCoup" id="A0A2R6QCT2">
    <property type="interactions" value="1581"/>
</dbReference>
<accession>A0A2R6QCT2</accession>
<comment type="caution">
    <text evidence="9">The sequence shown here is derived from an EMBL/GenBank/DDBJ whole genome shotgun (WGS) entry which is preliminary data.</text>
</comment>
<dbReference type="PANTHER" id="PTHR22911">
    <property type="entry name" value="ACYL-MALONYL CONDENSING ENZYME-RELATED"/>
    <property type="match status" value="1"/>
</dbReference>
<keyword evidence="10" id="KW-1185">Reference proteome</keyword>
<dbReference type="AlphaFoldDB" id="A0A2R6QCT2"/>
<organism evidence="9 10">
    <name type="scientific">Actinidia chinensis var. chinensis</name>
    <name type="common">Chinese soft-hair kiwi</name>
    <dbReference type="NCBI Taxonomy" id="1590841"/>
    <lineage>
        <taxon>Eukaryota</taxon>
        <taxon>Viridiplantae</taxon>
        <taxon>Streptophyta</taxon>
        <taxon>Embryophyta</taxon>
        <taxon>Tracheophyta</taxon>
        <taxon>Spermatophyta</taxon>
        <taxon>Magnoliopsida</taxon>
        <taxon>eudicotyledons</taxon>
        <taxon>Gunneridae</taxon>
        <taxon>Pentapetalae</taxon>
        <taxon>asterids</taxon>
        <taxon>Ericales</taxon>
        <taxon>Actinidiaceae</taxon>
        <taxon>Actinidia</taxon>
    </lineage>
</organism>
<dbReference type="STRING" id="1590841.A0A2R6QCT2"/>
<evidence type="ECO:0000313" key="9">
    <source>
        <dbReference type="EMBL" id="PSS05948.1"/>
    </source>
</evidence>
<feature type="transmembrane region" description="Helical" evidence="7">
    <location>
        <begin position="324"/>
        <end position="344"/>
    </location>
</feature>
<feature type="transmembrane region" description="Helical" evidence="7">
    <location>
        <begin position="224"/>
        <end position="242"/>
    </location>
</feature>
<dbReference type="EMBL" id="NKQK01000017">
    <property type="protein sequence ID" value="PSS05948.1"/>
    <property type="molecule type" value="Genomic_DNA"/>
</dbReference>
<feature type="region of interest" description="Disordered" evidence="6">
    <location>
        <begin position="1"/>
        <end position="55"/>
    </location>
</feature>
<dbReference type="Gramene" id="PSS05948">
    <property type="protein sequence ID" value="PSS05948"/>
    <property type="gene ID" value="CEY00_Acc19250"/>
</dbReference>
<dbReference type="InParanoid" id="A0A2R6QCT2"/>
<name>A0A2R6QCT2_ACTCC</name>
<proteinExistence type="inferred from homology"/>
<keyword evidence="3 7" id="KW-0812">Transmembrane</keyword>
<feature type="transmembrane region" description="Helical" evidence="7">
    <location>
        <begin position="201"/>
        <end position="218"/>
    </location>
</feature>
<evidence type="ECO:0000259" key="8">
    <source>
        <dbReference type="Pfam" id="PF00892"/>
    </source>
</evidence>
<feature type="transmembrane region" description="Helical" evidence="7">
    <location>
        <begin position="249"/>
        <end position="269"/>
    </location>
</feature>
<dbReference type="InterPro" id="IPR037185">
    <property type="entry name" value="EmrE-like"/>
</dbReference>
<dbReference type="Proteomes" id="UP000241394">
    <property type="component" value="Chromosome LG17"/>
</dbReference>
<dbReference type="PANTHER" id="PTHR22911:SF6">
    <property type="entry name" value="SOLUTE CARRIER FAMILY 35 MEMBER G1"/>
    <property type="match status" value="1"/>
</dbReference>
<keyword evidence="4 7" id="KW-1133">Transmembrane helix</keyword>
<evidence type="ECO:0000313" key="10">
    <source>
        <dbReference type="Proteomes" id="UP000241394"/>
    </source>
</evidence>
<dbReference type="InterPro" id="IPR000620">
    <property type="entry name" value="EamA_dom"/>
</dbReference>
<protein>
    <submittedName>
        <fullName evidence="9">Solute carrier family 35 member like</fullName>
    </submittedName>
</protein>
<evidence type="ECO:0000256" key="6">
    <source>
        <dbReference type="SAM" id="MobiDB-lite"/>
    </source>
</evidence>
<gene>
    <name evidence="9" type="ORF">CEY00_Acc19250</name>
</gene>
<reference evidence="9 10" key="1">
    <citation type="submission" date="2017-07" db="EMBL/GenBank/DDBJ databases">
        <title>An improved, manually edited Actinidia chinensis var. chinensis (kiwifruit) genome highlights the challenges associated with draft genomes and gene prediction in plants.</title>
        <authorList>
            <person name="Pilkington S."/>
            <person name="Crowhurst R."/>
            <person name="Hilario E."/>
            <person name="Nardozza S."/>
            <person name="Fraser L."/>
            <person name="Peng Y."/>
            <person name="Gunaseelan K."/>
            <person name="Simpson R."/>
            <person name="Tahir J."/>
            <person name="Deroles S."/>
            <person name="Templeton K."/>
            <person name="Luo Z."/>
            <person name="Davy M."/>
            <person name="Cheng C."/>
            <person name="Mcneilage M."/>
            <person name="Scaglione D."/>
            <person name="Liu Y."/>
            <person name="Zhang Q."/>
            <person name="Datson P."/>
            <person name="De Silva N."/>
            <person name="Gardiner S."/>
            <person name="Bassett H."/>
            <person name="Chagne D."/>
            <person name="Mccallum J."/>
            <person name="Dzierzon H."/>
            <person name="Deng C."/>
            <person name="Wang Y.-Y."/>
            <person name="Barron N."/>
            <person name="Manako K."/>
            <person name="Bowen J."/>
            <person name="Foster T."/>
            <person name="Erridge Z."/>
            <person name="Tiffin H."/>
            <person name="Waite C."/>
            <person name="Davies K."/>
            <person name="Grierson E."/>
            <person name="Laing W."/>
            <person name="Kirk R."/>
            <person name="Chen X."/>
            <person name="Wood M."/>
            <person name="Montefiori M."/>
            <person name="Brummell D."/>
            <person name="Schwinn K."/>
            <person name="Catanach A."/>
            <person name="Fullerton C."/>
            <person name="Li D."/>
            <person name="Meiyalaghan S."/>
            <person name="Nieuwenhuizen N."/>
            <person name="Read N."/>
            <person name="Prakash R."/>
            <person name="Hunter D."/>
            <person name="Zhang H."/>
            <person name="Mckenzie M."/>
            <person name="Knabel M."/>
            <person name="Harris A."/>
            <person name="Allan A."/>
            <person name="Chen A."/>
            <person name="Janssen B."/>
            <person name="Plunkett B."/>
            <person name="Dwamena C."/>
            <person name="Voogd C."/>
            <person name="Leif D."/>
            <person name="Lafferty D."/>
            <person name="Souleyre E."/>
            <person name="Varkonyi-Gasic E."/>
            <person name="Gambi F."/>
            <person name="Hanley J."/>
            <person name="Yao J.-L."/>
            <person name="Cheung J."/>
            <person name="David K."/>
            <person name="Warren B."/>
            <person name="Marsh K."/>
            <person name="Snowden K."/>
            <person name="Lin-Wang K."/>
            <person name="Brian L."/>
            <person name="Martinez-Sanchez M."/>
            <person name="Wang M."/>
            <person name="Ileperuma N."/>
            <person name="Macnee N."/>
            <person name="Campin R."/>
            <person name="Mcatee P."/>
            <person name="Drummond R."/>
            <person name="Espley R."/>
            <person name="Ireland H."/>
            <person name="Wu R."/>
            <person name="Atkinson R."/>
            <person name="Karunairetnam S."/>
            <person name="Bulley S."/>
            <person name="Chunkath S."/>
            <person name="Hanley Z."/>
            <person name="Storey R."/>
            <person name="Thrimawithana A."/>
            <person name="Thomson S."/>
            <person name="David C."/>
            <person name="Testolin R."/>
        </authorList>
    </citation>
    <scope>NUCLEOTIDE SEQUENCE [LARGE SCALE GENOMIC DNA]</scope>
    <source>
        <strain evidence="10">cv. Red5</strain>
        <tissue evidence="9">Young leaf</tissue>
    </source>
</reference>
<dbReference type="SUPFAM" id="SSF103481">
    <property type="entry name" value="Multidrug resistance efflux transporter EmrE"/>
    <property type="match status" value="1"/>
</dbReference>
<evidence type="ECO:0000256" key="1">
    <source>
        <dbReference type="ARBA" id="ARBA00004141"/>
    </source>
</evidence>
<feature type="domain" description="EamA" evidence="8">
    <location>
        <begin position="132"/>
        <end position="265"/>
    </location>
</feature>